<evidence type="ECO:0000256" key="2">
    <source>
        <dbReference type="ARBA" id="ARBA00022737"/>
    </source>
</evidence>
<evidence type="ECO:0000256" key="1">
    <source>
        <dbReference type="ARBA" id="ARBA00022729"/>
    </source>
</evidence>
<dbReference type="Pfam" id="PF03160">
    <property type="entry name" value="Calx-beta"/>
    <property type="match status" value="3"/>
</dbReference>
<keyword evidence="3" id="KW-0106">Calcium</keyword>
<evidence type="ECO:0000259" key="5">
    <source>
        <dbReference type="SMART" id="SM00237"/>
    </source>
</evidence>
<dbReference type="InterPro" id="IPR026919">
    <property type="entry name" value="ADGRV1"/>
</dbReference>
<dbReference type="RefSeq" id="WP_308411363.1">
    <property type="nucleotide sequence ID" value="NZ_NJHS01000269.1"/>
</dbReference>
<dbReference type="Gene3D" id="2.150.10.10">
    <property type="entry name" value="Serralysin-like metalloprotease, C-terminal"/>
    <property type="match status" value="2"/>
</dbReference>
<feature type="compositionally biased region" description="Basic and acidic residues" evidence="4">
    <location>
        <begin position="79"/>
        <end position="95"/>
    </location>
</feature>
<dbReference type="PROSITE" id="PS00330">
    <property type="entry name" value="HEMOLYSIN_CALCIUM"/>
    <property type="match status" value="4"/>
</dbReference>
<dbReference type="SMART" id="SM00237">
    <property type="entry name" value="Calx_beta"/>
    <property type="match status" value="3"/>
</dbReference>
<reference evidence="6 7" key="1">
    <citation type="submission" date="2017-06" db="EMBL/GenBank/DDBJ databases">
        <title>Genome variation in co-occurring toxic Cylindrospermopsis raciborskii strains determines phenotypic plasticity.</title>
        <authorList>
            <person name="Willis A."/>
            <person name="Woodhouse J."/>
            <person name="Ongley S."/>
            <person name="Jex A."/>
            <person name="Burford M."/>
            <person name="Neilan B."/>
        </authorList>
    </citation>
    <scope>NUCLEOTIDE SEQUENCE [LARGE SCALE GENOMIC DNA]</scope>
    <source>
        <strain evidence="6 7">C07</strain>
    </source>
</reference>
<dbReference type="SUPFAM" id="SSF141072">
    <property type="entry name" value="CalX-like"/>
    <property type="match status" value="4"/>
</dbReference>
<keyword evidence="1" id="KW-0732">Signal</keyword>
<organism evidence="6 7">
    <name type="scientific">Cylindrospermopsis raciborskii C07</name>
    <dbReference type="NCBI Taxonomy" id="2014886"/>
    <lineage>
        <taxon>Bacteria</taxon>
        <taxon>Bacillati</taxon>
        <taxon>Cyanobacteriota</taxon>
        <taxon>Cyanophyceae</taxon>
        <taxon>Nostocales</taxon>
        <taxon>Aphanizomenonaceae</taxon>
        <taxon>Cylindrospermopsis</taxon>
    </lineage>
</organism>
<dbReference type="EMBL" id="NJHS01000269">
    <property type="protein sequence ID" value="PNJ93529.1"/>
    <property type="molecule type" value="Genomic_DNA"/>
</dbReference>
<accession>A0ABX4WIU1</accession>
<keyword evidence="2" id="KW-0677">Repeat</keyword>
<dbReference type="InterPro" id="IPR001343">
    <property type="entry name" value="Hemolysn_Ca-bd"/>
</dbReference>
<dbReference type="Proteomes" id="UP000236284">
    <property type="component" value="Unassembled WGS sequence"/>
</dbReference>
<gene>
    <name evidence="6" type="ORF">CEP15_14320</name>
</gene>
<name>A0ABX4WIU1_9CYAN</name>
<dbReference type="InterPro" id="IPR018511">
    <property type="entry name" value="Hemolysin-typ_Ca-bd_CS"/>
</dbReference>
<evidence type="ECO:0000313" key="7">
    <source>
        <dbReference type="Proteomes" id="UP000236284"/>
    </source>
</evidence>
<feature type="non-terminal residue" evidence="6">
    <location>
        <position position="827"/>
    </location>
</feature>
<dbReference type="Pfam" id="PF00353">
    <property type="entry name" value="HemolysinCabind"/>
    <property type="match status" value="3"/>
</dbReference>
<evidence type="ECO:0000313" key="6">
    <source>
        <dbReference type="EMBL" id="PNJ93529.1"/>
    </source>
</evidence>
<dbReference type="Gene3D" id="2.60.40.2030">
    <property type="match status" value="4"/>
</dbReference>
<evidence type="ECO:0000256" key="4">
    <source>
        <dbReference type="SAM" id="MobiDB-lite"/>
    </source>
</evidence>
<feature type="region of interest" description="Disordered" evidence="4">
    <location>
        <begin position="79"/>
        <end position="101"/>
    </location>
</feature>
<keyword evidence="7" id="KW-1185">Reference proteome</keyword>
<dbReference type="InterPro" id="IPR011049">
    <property type="entry name" value="Serralysin-like_metalloprot_C"/>
</dbReference>
<feature type="domain" description="Calx-beta" evidence="5">
    <location>
        <begin position="411"/>
        <end position="512"/>
    </location>
</feature>
<dbReference type="PANTHER" id="PTHR46682:SF1">
    <property type="entry name" value="ADHESION G-PROTEIN COUPLED RECEPTOR V1"/>
    <property type="match status" value="1"/>
</dbReference>
<dbReference type="InterPro" id="IPR038081">
    <property type="entry name" value="CalX-like_sf"/>
</dbReference>
<sequence>MYTDSFEALLPRLWGWNREILVNYSNIEIFEITGTAYADYLRGYSGDDKLIGGEGNDDIAGGDGNDLIRGGDGNDILKGEGGDDEIEGGHGKDTIDGGTGRQVINGGTGDDIVVSAKAGDSIDGGEGSDTLQSLDLTSLEVDLVLDLRATEQISGDNKTRINNFENISSVTLGSGYDTIIATGNLLVSNGSINSGGGIDTLIADYSSASFGYLNYAGYGVTNMYTDSFEALLPRLWGWNREILVNYSNIEIFEITGTAYADYLRGYSGDDKLIGGEGNDDIAGGDGNDLIISVNPNIAKPGLDTVDTVTGGAGLDTFILGDTTGWVGYDDYNRTNAGASDYLNIKDFNPQEDIIQLLGASSDYTTTVSGNNINLYINKPDSEPDELIAVLENTQGLINPLQFSLNGSYFNYVTSDVVLDITSTSGMQTEGNSGNKSFIFTVNRTGDTNDTSTVDWFVTASGDNPVNSTDFGGAIPPGETLTFLPGETSKEIRLRVRGDSTIEPNETFTVYLSTATRATIGTRTAIGTILDDDGSQPTTLAIAPSSAVQPEGDTGTKAFTFTVTRSGNTTGTSSANWAVTGFSTNPANATDFGGTLPSGTVNFAAGETSQTITVNVSGDTMVESDEGFTVTLSNSNNATIATATATGTITNDDTQVTLTVSPSSVAEDGTPNLVYTFTRTGPTTNTLAVNYTIGGTATNGSDYNNIGTSVTFAAGSSTATVTVDPTADTTPESDETVIFTLASGTGYTIGTTSGVTGTITNDDTQVTLTVSPSSVAEDGTPNLVYTFTRTDPTTNTLAVNYTIGGTATNGSDYNNIGTSVTFAAGSST</sequence>
<proteinExistence type="predicted"/>
<dbReference type="PANTHER" id="PTHR46682">
    <property type="entry name" value="ADHESION G-PROTEIN COUPLED RECEPTOR V1"/>
    <property type="match status" value="1"/>
</dbReference>
<dbReference type="PRINTS" id="PR00313">
    <property type="entry name" value="CABNDNGRPT"/>
</dbReference>
<dbReference type="SUPFAM" id="SSF51120">
    <property type="entry name" value="beta-Roll"/>
    <property type="match status" value="2"/>
</dbReference>
<dbReference type="InterPro" id="IPR003644">
    <property type="entry name" value="Calx_beta"/>
</dbReference>
<feature type="domain" description="Calx-beta" evidence="5">
    <location>
        <begin position="524"/>
        <end position="632"/>
    </location>
</feature>
<evidence type="ECO:0000256" key="3">
    <source>
        <dbReference type="ARBA" id="ARBA00022837"/>
    </source>
</evidence>
<comment type="caution">
    <text evidence="6">The sequence shown here is derived from an EMBL/GenBank/DDBJ whole genome shotgun (WGS) entry which is preliminary data.</text>
</comment>
<protein>
    <recommendedName>
        <fullName evidence="5">Calx-beta domain-containing protein</fullName>
    </recommendedName>
</protein>
<feature type="domain" description="Calx-beta" evidence="5">
    <location>
        <begin position="644"/>
        <end position="741"/>
    </location>
</feature>